<dbReference type="InterPro" id="IPR050908">
    <property type="entry name" value="SmbC-like"/>
</dbReference>
<gene>
    <name evidence="5" type="ORF">RM573_14530</name>
</gene>
<dbReference type="PROSITE" id="PS01124">
    <property type="entry name" value="HTH_ARAC_FAMILY_2"/>
    <property type="match status" value="1"/>
</dbReference>
<dbReference type="Pfam" id="PF06445">
    <property type="entry name" value="GyrI-like"/>
    <property type="match status" value="1"/>
</dbReference>
<dbReference type="InterPro" id="IPR018060">
    <property type="entry name" value="HTH_AraC"/>
</dbReference>
<sequence length="304" mass="35343">MANYQQRFALVLEYIDKNLEDQINIDQLSKMACFSHFHFHRQFSAYIGQPVHQFIQQSRLNKAAFQLVYRQQLTVGEIAEKAAFSNSESFSRAFKQMFNQTPSQYRKKPALQPWLENDHGNLLNTLQNKKAQQRKARENMYNHATSTRNDNSISIVNFPHTTLAVYSHVGSPSKIMASVQHFIAWRKAYHTPPSHSKTYNLVYNDPSHTLDDDFRFDICAQTEKPIDKNEYGVFNLTIPAGRCAKYRHIGSDRFLAKSFDLLYGQWLPQSGEHLRDFPCILERVKMFPDVAESETIIDIYLPLL</sequence>
<dbReference type="Pfam" id="PF12833">
    <property type="entry name" value="HTH_18"/>
    <property type="match status" value="1"/>
</dbReference>
<dbReference type="Proteomes" id="UP001266357">
    <property type="component" value="Unassembled WGS sequence"/>
</dbReference>
<dbReference type="PROSITE" id="PS00041">
    <property type="entry name" value="HTH_ARAC_FAMILY_1"/>
    <property type="match status" value="1"/>
</dbReference>
<reference evidence="5 6" key="1">
    <citation type="submission" date="2023-09" db="EMBL/GenBank/DDBJ databases">
        <authorList>
            <person name="Rey-Velasco X."/>
        </authorList>
    </citation>
    <scope>NUCLEOTIDE SEQUENCE [LARGE SCALE GENOMIC DNA]</scope>
    <source>
        <strain evidence="5 6">W431</strain>
    </source>
</reference>
<dbReference type="RefSeq" id="WP_311583631.1">
    <property type="nucleotide sequence ID" value="NZ_JAVRIF010000009.1"/>
</dbReference>
<dbReference type="InterPro" id="IPR018062">
    <property type="entry name" value="HTH_AraC-typ_CS"/>
</dbReference>
<dbReference type="SUPFAM" id="SSF55136">
    <property type="entry name" value="Probable bacterial effector-binding domain"/>
    <property type="match status" value="1"/>
</dbReference>
<keyword evidence="3" id="KW-0804">Transcription</keyword>
<comment type="caution">
    <text evidence="5">The sequence shown here is derived from an EMBL/GenBank/DDBJ whole genome shotgun (WGS) entry which is preliminary data.</text>
</comment>
<proteinExistence type="predicted"/>
<name>A0ABU3A3T1_9GAMM</name>
<evidence type="ECO:0000256" key="1">
    <source>
        <dbReference type="ARBA" id="ARBA00023015"/>
    </source>
</evidence>
<dbReference type="SMART" id="SM00871">
    <property type="entry name" value="AraC_E_bind"/>
    <property type="match status" value="1"/>
</dbReference>
<dbReference type="SMART" id="SM00342">
    <property type="entry name" value="HTH_ARAC"/>
    <property type="match status" value="1"/>
</dbReference>
<dbReference type="Gene3D" id="3.20.80.10">
    <property type="entry name" value="Regulatory factor, effector binding domain"/>
    <property type="match status" value="1"/>
</dbReference>
<dbReference type="EMBL" id="JAVRIF010000009">
    <property type="protein sequence ID" value="MDT0604819.1"/>
    <property type="molecule type" value="Genomic_DNA"/>
</dbReference>
<organism evidence="5 6">
    <name type="scientific">Thalassotalea castellviae</name>
    <dbReference type="NCBI Taxonomy" id="3075612"/>
    <lineage>
        <taxon>Bacteria</taxon>
        <taxon>Pseudomonadati</taxon>
        <taxon>Pseudomonadota</taxon>
        <taxon>Gammaproteobacteria</taxon>
        <taxon>Alteromonadales</taxon>
        <taxon>Colwelliaceae</taxon>
        <taxon>Thalassotalea</taxon>
    </lineage>
</organism>
<dbReference type="InterPro" id="IPR011256">
    <property type="entry name" value="Reg_factor_effector_dom_sf"/>
</dbReference>
<evidence type="ECO:0000259" key="4">
    <source>
        <dbReference type="PROSITE" id="PS01124"/>
    </source>
</evidence>
<feature type="domain" description="HTH araC/xylS-type" evidence="4">
    <location>
        <begin position="9"/>
        <end position="108"/>
    </location>
</feature>
<dbReference type="PANTHER" id="PTHR40055">
    <property type="entry name" value="TRANSCRIPTIONAL REGULATOR YGIV-RELATED"/>
    <property type="match status" value="1"/>
</dbReference>
<evidence type="ECO:0000313" key="6">
    <source>
        <dbReference type="Proteomes" id="UP001266357"/>
    </source>
</evidence>
<accession>A0ABU3A3T1</accession>
<dbReference type="PANTHER" id="PTHR40055:SF1">
    <property type="entry name" value="TRANSCRIPTIONAL REGULATOR YGIV-RELATED"/>
    <property type="match status" value="1"/>
</dbReference>
<dbReference type="InterPro" id="IPR010499">
    <property type="entry name" value="AraC_E-bd"/>
</dbReference>
<dbReference type="InterPro" id="IPR020449">
    <property type="entry name" value="Tscrpt_reg_AraC-type_HTH"/>
</dbReference>
<evidence type="ECO:0000256" key="3">
    <source>
        <dbReference type="ARBA" id="ARBA00023163"/>
    </source>
</evidence>
<dbReference type="InterPro" id="IPR029442">
    <property type="entry name" value="GyrI-like"/>
</dbReference>
<dbReference type="PRINTS" id="PR00032">
    <property type="entry name" value="HTHARAC"/>
</dbReference>
<dbReference type="Gene3D" id="1.10.10.60">
    <property type="entry name" value="Homeodomain-like"/>
    <property type="match status" value="2"/>
</dbReference>
<keyword evidence="2" id="KW-0238">DNA-binding</keyword>
<dbReference type="InterPro" id="IPR009057">
    <property type="entry name" value="Homeodomain-like_sf"/>
</dbReference>
<keyword evidence="6" id="KW-1185">Reference proteome</keyword>
<keyword evidence="1" id="KW-0805">Transcription regulation</keyword>
<evidence type="ECO:0000313" key="5">
    <source>
        <dbReference type="EMBL" id="MDT0604819.1"/>
    </source>
</evidence>
<dbReference type="SUPFAM" id="SSF46689">
    <property type="entry name" value="Homeodomain-like"/>
    <property type="match status" value="2"/>
</dbReference>
<protein>
    <submittedName>
        <fullName evidence="5">GyrI-like domain-containing protein</fullName>
    </submittedName>
</protein>
<evidence type="ECO:0000256" key="2">
    <source>
        <dbReference type="ARBA" id="ARBA00023125"/>
    </source>
</evidence>